<accession>A0A4Y2IYK3</accession>
<dbReference type="Gene3D" id="2.10.25.10">
    <property type="entry name" value="Laminin"/>
    <property type="match status" value="1"/>
</dbReference>
<keyword evidence="2" id="KW-1133">Transmembrane helix</keyword>
<dbReference type="SMART" id="SM00181">
    <property type="entry name" value="EGF"/>
    <property type="match status" value="2"/>
</dbReference>
<dbReference type="SUPFAM" id="SSF57196">
    <property type="entry name" value="EGF/Laminin"/>
    <property type="match status" value="1"/>
</dbReference>
<protein>
    <recommendedName>
        <fullName evidence="3">EGF-like domain-containing protein</fullName>
    </recommendedName>
</protein>
<dbReference type="Proteomes" id="UP000499080">
    <property type="component" value="Unassembled WGS sequence"/>
</dbReference>
<evidence type="ECO:0000256" key="2">
    <source>
        <dbReference type="SAM" id="Phobius"/>
    </source>
</evidence>
<dbReference type="PROSITE" id="PS00022">
    <property type="entry name" value="EGF_1"/>
    <property type="match status" value="1"/>
</dbReference>
<gene>
    <name evidence="4" type="ORF">AVEN_128749_1</name>
</gene>
<feature type="domain" description="EGF-like" evidence="3">
    <location>
        <begin position="380"/>
        <end position="410"/>
    </location>
</feature>
<feature type="disulfide bond" evidence="1">
    <location>
        <begin position="400"/>
        <end position="409"/>
    </location>
</feature>
<evidence type="ECO:0000313" key="4">
    <source>
        <dbReference type="EMBL" id="GBM82319.1"/>
    </source>
</evidence>
<comment type="caution">
    <text evidence="4">The sequence shown here is derived from an EMBL/GenBank/DDBJ whole genome shotgun (WGS) entry which is preliminary data.</text>
</comment>
<dbReference type="OrthoDB" id="6433361at2759"/>
<dbReference type="AlphaFoldDB" id="A0A4Y2IYK3"/>
<evidence type="ECO:0000313" key="5">
    <source>
        <dbReference type="Proteomes" id="UP000499080"/>
    </source>
</evidence>
<comment type="caution">
    <text evidence="1">Lacks conserved residue(s) required for the propagation of feature annotation.</text>
</comment>
<evidence type="ECO:0000259" key="3">
    <source>
        <dbReference type="PROSITE" id="PS50026"/>
    </source>
</evidence>
<proteinExistence type="predicted"/>
<dbReference type="PROSITE" id="PS50026">
    <property type="entry name" value="EGF_3"/>
    <property type="match status" value="1"/>
</dbReference>
<reference evidence="4 5" key="1">
    <citation type="journal article" date="2019" name="Sci. Rep.">
        <title>Orb-weaving spider Araneus ventricosus genome elucidates the spidroin gene catalogue.</title>
        <authorList>
            <person name="Kono N."/>
            <person name="Nakamura H."/>
            <person name="Ohtoshi R."/>
            <person name="Moran D.A.P."/>
            <person name="Shinohara A."/>
            <person name="Yoshida Y."/>
            <person name="Fujiwara M."/>
            <person name="Mori M."/>
            <person name="Tomita M."/>
            <person name="Arakawa K."/>
        </authorList>
    </citation>
    <scope>NUCLEOTIDE SEQUENCE [LARGE SCALE GENOMIC DNA]</scope>
</reference>
<keyword evidence="1" id="KW-1015">Disulfide bond</keyword>
<feature type="transmembrane region" description="Helical" evidence="2">
    <location>
        <begin position="422"/>
        <end position="446"/>
    </location>
</feature>
<dbReference type="EMBL" id="BGPR01003004">
    <property type="protein sequence ID" value="GBM82319.1"/>
    <property type="molecule type" value="Genomic_DNA"/>
</dbReference>
<keyword evidence="1" id="KW-0245">EGF-like domain</keyword>
<dbReference type="InterPro" id="IPR000742">
    <property type="entry name" value="EGF"/>
</dbReference>
<keyword evidence="2" id="KW-0812">Transmembrane</keyword>
<keyword evidence="5" id="KW-1185">Reference proteome</keyword>
<dbReference type="PROSITE" id="PS01186">
    <property type="entry name" value="EGF_2"/>
    <property type="match status" value="1"/>
</dbReference>
<sequence length="455" mass="50663">MLPPTSLQAIKLSTEWSYNSLSPRPQCPNPTIPEGKHCYNNDDCQYPLKCEYLKDERRRVCTRKQCTSDEDCAYPLSCVDKGFNEGKVCAQKECNNDTDCQYPLKCTKPGYWLVKVCSECDCGKEFVMGLYLKDIMCSFYIQWTKCIECDCGPHGSCSFESGQKKCVCSPYSIEKDGKCIACYCGESTKSCHFDSSGDKNCSCLSGYAPVDGNCVECNCGPYGTCSFEYGQKKCDCRSFAVEMNGVCVEVGTTSSEETTHSIELSTIISSTVQECDCGPRGRCKFEFGHRKCICDPLTSEMDGICIDCDCGKNSKFCHFNWKGDKQCNCTSGYAQVHGFCHECNCGVNAQSCSYRRNGTKVCNCEFGYIQINGHCSAICSEDKCVHGECETFGNSFKCRCNEGFTGRRCEEKIQVKSNKQDLLLILQLSVALATFILLSGVLCFLLRIVNRISKK</sequence>
<keyword evidence="2" id="KW-0472">Membrane</keyword>
<name>A0A4Y2IYK3_ARAVE</name>
<evidence type="ECO:0000256" key="1">
    <source>
        <dbReference type="PROSITE-ProRule" id="PRU00076"/>
    </source>
</evidence>
<organism evidence="4 5">
    <name type="scientific">Araneus ventricosus</name>
    <name type="common">Orbweaver spider</name>
    <name type="synonym">Epeira ventricosa</name>
    <dbReference type="NCBI Taxonomy" id="182803"/>
    <lineage>
        <taxon>Eukaryota</taxon>
        <taxon>Metazoa</taxon>
        <taxon>Ecdysozoa</taxon>
        <taxon>Arthropoda</taxon>
        <taxon>Chelicerata</taxon>
        <taxon>Arachnida</taxon>
        <taxon>Araneae</taxon>
        <taxon>Araneomorphae</taxon>
        <taxon>Entelegynae</taxon>
        <taxon>Araneoidea</taxon>
        <taxon>Araneidae</taxon>
        <taxon>Araneus</taxon>
    </lineage>
</organism>